<accession>A0A135I8N3</accession>
<reference evidence="1 2" key="1">
    <citation type="submission" date="2015-11" db="EMBL/GenBank/DDBJ databases">
        <title>Genomic Taxonomy of the Vibrionaceae.</title>
        <authorList>
            <person name="Gomez-Gil B."/>
            <person name="Enciso-Ibarra J."/>
        </authorList>
    </citation>
    <scope>NUCLEOTIDE SEQUENCE [LARGE SCALE GENOMIC DNA]</scope>
    <source>
        <strain evidence="1 2">CAIM 912</strain>
    </source>
</reference>
<evidence type="ECO:0000313" key="1">
    <source>
        <dbReference type="EMBL" id="KXF81816.1"/>
    </source>
</evidence>
<gene>
    <name evidence="1" type="ORF">ATN88_20135</name>
</gene>
<dbReference type="AlphaFoldDB" id="A0A135I8N3"/>
<sequence length="131" mass="14805">MKTLSRLAIEHATRAAFEDLLSHGVMFDSDIIDKAQNLLGELLSSQVEITPDNDRVYIEKERRIHCVAKEWTTYYVTQSEYEDALRDCGGEEAEAITLLVGAGKLKRESHGDHSMDIQEVVAEFDVEYSPT</sequence>
<name>A0A135I8N3_9GAMM</name>
<organism evidence="1 2">
    <name type="scientific">Enterovibrio coralii</name>
    <dbReference type="NCBI Taxonomy" id="294935"/>
    <lineage>
        <taxon>Bacteria</taxon>
        <taxon>Pseudomonadati</taxon>
        <taxon>Pseudomonadota</taxon>
        <taxon>Gammaproteobacteria</taxon>
        <taxon>Vibrionales</taxon>
        <taxon>Vibrionaceae</taxon>
        <taxon>Enterovibrio</taxon>
    </lineage>
</organism>
<dbReference type="RefSeq" id="WP_067415318.1">
    <property type="nucleotide sequence ID" value="NZ_LNTY01000033.1"/>
</dbReference>
<evidence type="ECO:0000313" key="2">
    <source>
        <dbReference type="Proteomes" id="UP000070529"/>
    </source>
</evidence>
<proteinExistence type="predicted"/>
<dbReference type="Proteomes" id="UP000070529">
    <property type="component" value="Unassembled WGS sequence"/>
</dbReference>
<dbReference type="EMBL" id="LNTY01000033">
    <property type="protein sequence ID" value="KXF81816.1"/>
    <property type="molecule type" value="Genomic_DNA"/>
</dbReference>
<protein>
    <submittedName>
        <fullName evidence="1">Uncharacterized protein</fullName>
    </submittedName>
</protein>
<comment type="caution">
    <text evidence="1">The sequence shown here is derived from an EMBL/GenBank/DDBJ whole genome shotgun (WGS) entry which is preliminary data.</text>
</comment>
<keyword evidence="2" id="KW-1185">Reference proteome</keyword>